<dbReference type="InterPro" id="IPR036388">
    <property type="entry name" value="WH-like_DNA-bd_sf"/>
</dbReference>
<dbReference type="Gene3D" id="1.10.10.10">
    <property type="entry name" value="Winged helix-like DNA-binding domain superfamily/Winged helix DNA-binding domain"/>
    <property type="match status" value="1"/>
</dbReference>
<protein>
    <recommendedName>
        <fullName evidence="6">MarR family protein</fullName>
    </recommendedName>
</protein>
<keyword evidence="3" id="KW-0804">Transcription</keyword>
<evidence type="ECO:0000313" key="4">
    <source>
        <dbReference type="EMBL" id="MCP1168535.1"/>
    </source>
</evidence>
<dbReference type="AlphaFoldDB" id="A0A9X2FR13"/>
<dbReference type="Proteomes" id="UP001139477">
    <property type="component" value="Unassembled WGS sequence"/>
</dbReference>
<evidence type="ECO:0008006" key="6">
    <source>
        <dbReference type="Google" id="ProtNLM"/>
    </source>
</evidence>
<dbReference type="GO" id="GO:0003677">
    <property type="term" value="F:DNA binding"/>
    <property type="evidence" value="ECO:0007669"/>
    <property type="project" value="UniProtKB-KW"/>
</dbReference>
<dbReference type="InterPro" id="IPR036390">
    <property type="entry name" value="WH_DNA-bd_sf"/>
</dbReference>
<dbReference type="PANTHER" id="PTHR38465">
    <property type="entry name" value="HTH-TYPE TRANSCRIPTIONAL REGULATOR MJ1563-RELATED"/>
    <property type="match status" value="1"/>
</dbReference>
<dbReference type="PANTHER" id="PTHR38465:SF2">
    <property type="entry name" value="HTH-TYPE TRANSCRIPTIONAL REGULATOR MMPR5"/>
    <property type="match status" value="1"/>
</dbReference>
<dbReference type="EMBL" id="JAMYXC010000126">
    <property type="protein sequence ID" value="MCP1168535.1"/>
    <property type="molecule type" value="Genomic_DNA"/>
</dbReference>
<evidence type="ECO:0000256" key="1">
    <source>
        <dbReference type="ARBA" id="ARBA00023015"/>
    </source>
</evidence>
<proteinExistence type="predicted"/>
<sequence>MTGRACDMTDLRADFIERLGVLALSEGGSRNAGRLFGLLAFEGRAMTAAEIAGALRISPSSVAQGARFLQSHGMIRRVAHKTRRAGALELAPDVFDALQGWICARRRAVCQEFDDIIAALPESAADTRDRLETHARFHRSIASAIASVEDRTRDR</sequence>
<reference evidence="4" key="1">
    <citation type="submission" date="2022-06" db="EMBL/GenBank/DDBJ databases">
        <title>Limimaricola sediminis sp. nov., isolated from an intertidal sediment.</title>
        <authorList>
            <person name="Shao X."/>
        </authorList>
    </citation>
    <scope>NUCLEOTIDE SEQUENCE</scope>
    <source>
        <strain evidence="4">ASW11-118</strain>
    </source>
</reference>
<dbReference type="InterPro" id="IPR052362">
    <property type="entry name" value="HTH-GbsR_regulator"/>
</dbReference>
<keyword evidence="5" id="KW-1185">Reference proteome</keyword>
<comment type="caution">
    <text evidence="4">The sequence shown here is derived from an EMBL/GenBank/DDBJ whole genome shotgun (WGS) entry which is preliminary data.</text>
</comment>
<dbReference type="RefSeq" id="WP_253331471.1">
    <property type="nucleotide sequence ID" value="NZ_JAMYXC010000126.1"/>
</dbReference>
<accession>A0A9X2FR13</accession>
<name>A0A9X2FR13_9RHOB</name>
<keyword evidence="2" id="KW-0238">DNA-binding</keyword>
<keyword evidence="1" id="KW-0805">Transcription regulation</keyword>
<gene>
    <name evidence="4" type="ORF">NHG85_08350</name>
</gene>
<dbReference type="SUPFAM" id="SSF46785">
    <property type="entry name" value="Winged helix' DNA-binding domain"/>
    <property type="match status" value="1"/>
</dbReference>
<evidence type="ECO:0000256" key="3">
    <source>
        <dbReference type="ARBA" id="ARBA00023163"/>
    </source>
</evidence>
<evidence type="ECO:0000256" key="2">
    <source>
        <dbReference type="ARBA" id="ARBA00023125"/>
    </source>
</evidence>
<organism evidence="4 5">
    <name type="scientific">Limimaricola litoreus</name>
    <dbReference type="NCBI Taxonomy" id="2955316"/>
    <lineage>
        <taxon>Bacteria</taxon>
        <taxon>Pseudomonadati</taxon>
        <taxon>Pseudomonadota</taxon>
        <taxon>Alphaproteobacteria</taxon>
        <taxon>Rhodobacterales</taxon>
        <taxon>Paracoccaceae</taxon>
        <taxon>Limimaricola</taxon>
    </lineage>
</organism>
<evidence type="ECO:0000313" key="5">
    <source>
        <dbReference type="Proteomes" id="UP001139477"/>
    </source>
</evidence>